<keyword evidence="2" id="KW-0964">Secreted</keyword>
<feature type="signal peptide" evidence="3">
    <location>
        <begin position="1"/>
        <end position="24"/>
    </location>
</feature>
<dbReference type="HOGENOM" id="CLU_2658492_0_0_1"/>
<dbReference type="Gene3D" id="2.60.40.760">
    <property type="entry name" value="Expansin, cellulose-binding-like domain"/>
    <property type="match status" value="1"/>
</dbReference>
<proteinExistence type="predicted"/>
<feature type="chain" id="PRO_5003774766" description="Expansin-like CBD domain-containing protein" evidence="3">
    <location>
        <begin position="25"/>
        <end position="76"/>
    </location>
</feature>
<evidence type="ECO:0000259" key="4">
    <source>
        <dbReference type="PROSITE" id="PS50843"/>
    </source>
</evidence>
<comment type="subcellular location">
    <subcellularLocation>
        <location evidence="1">Secreted</location>
    </subcellularLocation>
</comment>
<accession>J3MGK0</accession>
<keyword evidence="3" id="KW-0732">Signal</keyword>
<reference evidence="5" key="2">
    <citation type="submission" date="2013-04" db="UniProtKB">
        <authorList>
            <consortium name="EnsemblPlants"/>
        </authorList>
    </citation>
    <scope>IDENTIFICATION</scope>
</reference>
<keyword evidence="6" id="KW-1185">Reference proteome</keyword>
<evidence type="ECO:0000256" key="1">
    <source>
        <dbReference type="ARBA" id="ARBA00004613"/>
    </source>
</evidence>
<organism evidence="5">
    <name type="scientific">Oryza brachyantha</name>
    <name type="common">malo sina</name>
    <dbReference type="NCBI Taxonomy" id="4533"/>
    <lineage>
        <taxon>Eukaryota</taxon>
        <taxon>Viridiplantae</taxon>
        <taxon>Streptophyta</taxon>
        <taxon>Embryophyta</taxon>
        <taxon>Tracheophyta</taxon>
        <taxon>Spermatophyta</taxon>
        <taxon>Magnoliopsida</taxon>
        <taxon>Liliopsida</taxon>
        <taxon>Poales</taxon>
        <taxon>Poaceae</taxon>
        <taxon>BOP clade</taxon>
        <taxon>Oryzoideae</taxon>
        <taxon>Oryzeae</taxon>
        <taxon>Oryzinae</taxon>
        <taxon>Oryza</taxon>
    </lineage>
</organism>
<reference evidence="5" key="1">
    <citation type="journal article" date="2013" name="Nat. Commun.">
        <title>Whole-genome sequencing of Oryza brachyantha reveals mechanisms underlying Oryza genome evolution.</title>
        <authorList>
            <person name="Chen J."/>
            <person name="Huang Q."/>
            <person name="Gao D."/>
            <person name="Wang J."/>
            <person name="Lang Y."/>
            <person name="Liu T."/>
            <person name="Li B."/>
            <person name="Bai Z."/>
            <person name="Luis Goicoechea J."/>
            <person name="Liang C."/>
            <person name="Chen C."/>
            <person name="Zhang W."/>
            <person name="Sun S."/>
            <person name="Liao Y."/>
            <person name="Zhang X."/>
            <person name="Yang L."/>
            <person name="Song C."/>
            <person name="Wang M."/>
            <person name="Shi J."/>
            <person name="Liu G."/>
            <person name="Liu J."/>
            <person name="Zhou H."/>
            <person name="Zhou W."/>
            <person name="Yu Q."/>
            <person name="An N."/>
            <person name="Chen Y."/>
            <person name="Cai Q."/>
            <person name="Wang B."/>
            <person name="Liu B."/>
            <person name="Min J."/>
            <person name="Huang Y."/>
            <person name="Wu H."/>
            <person name="Li Z."/>
            <person name="Zhang Y."/>
            <person name="Yin Y."/>
            <person name="Song W."/>
            <person name="Jiang J."/>
            <person name="Jackson S.A."/>
            <person name="Wing R.A."/>
            <person name="Wang J."/>
            <person name="Chen M."/>
        </authorList>
    </citation>
    <scope>NUCLEOTIDE SEQUENCE [LARGE SCALE GENOMIC DNA]</scope>
    <source>
        <strain evidence="5">cv. IRGC 101232</strain>
    </source>
</reference>
<feature type="domain" description="Expansin-like CBD" evidence="4">
    <location>
        <begin position="27"/>
        <end position="72"/>
    </location>
</feature>
<dbReference type="EnsemblPlants" id="OB06G31440.1">
    <property type="protein sequence ID" value="OB06G31440.1"/>
    <property type="gene ID" value="OB06G31440"/>
</dbReference>
<protein>
    <recommendedName>
        <fullName evidence="4">Expansin-like CBD domain-containing protein</fullName>
    </recommendedName>
</protein>
<evidence type="ECO:0000313" key="5">
    <source>
        <dbReference type="EnsemblPlants" id="OB06G31440.1"/>
    </source>
</evidence>
<dbReference type="AlphaFoldDB" id="J3MGK0"/>
<sequence length="76" mass="7936">MASLSSSLLLTAAVLATLLAVGSCGTGLTFTLESKAPLNGPFSVRFLVKNGGYRVIDDVIPEEFKAGSVYKTSIQI</sequence>
<name>J3MGK0_ORYBR</name>
<dbReference type="InterPro" id="IPR007117">
    <property type="entry name" value="Expansin_CBD"/>
</dbReference>
<dbReference type="Gramene" id="OB06G31440.1">
    <property type="protein sequence ID" value="OB06G31440.1"/>
    <property type="gene ID" value="OB06G31440"/>
</dbReference>
<dbReference type="PROSITE" id="PS50843">
    <property type="entry name" value="EXPANSIN_CBD"/>
    <property type="match status" value="1"/>
</dbReference>
<dbReference type="SUPFAM" id="SSF49590">
    <property type="entry name" value="PHL pollen allergen"/>
    <property type="match status" value="1"/>
</dbReference>
<dbReference type="InterPro" id="IPR036749">
    <property type="entry name" value="Expansin_CBD_sf"/>
</dbReference>
<dbReference type="GO" id="GO:0005576">
    <property type="term" value="C:extracellular region"/>
    <property type="evidence" value="ECO:0007669"/>
    <property type="project" value="UniProtKB-SubCell"/>
</dbReference>
<evidence type="ECO:0000256" key="3">
    <source>
        <dbReference type="SAM" id="SignalP"/>
    </source>
</evidence>
<evidence type="ECO:0000313" key="6">
    <source>
        <dbReference type="Proteomes" id="UP000006038"/>
    </source>
</evidence>
<dbReference type="Proteomes" id="UP000006038">
    <property type="component" value="Chromosome 6"/>
</dbReference>
<evidence type="ECO:0000256" key="2">
    <source>
        <dbReference type="ARBA" id="ARBA00022525"/>
    </source>
</evidence>